<evidence type="ECO:0000313" key="3">
    <source>
        <dbReference type="Proteomes" id="UP001179280"/>
    </source>
</evidence>
<evidence type="ECO:0000256" key="1">
    <source>
        <dbReference type="SAM" id="Phobius"/>
    </source>
</evidence>
<proteinExistence type="predicted"/>
<dbReference type="RefSeq" id="WP_204463711.1">
    <property type="nucleotide sequence ID" value="NZ_JAFBCV010000001.1"/>
</dbReference>
<keyword evidence="3" id="KW-1185">Reference proteome</keyword>
<protein>
    <submittedName>
        <fullName evidence="2">PurR-regulated permease PerM</fullName>
    </submittedName>
</protein>
<accession>A0ABS2SN62</accession>
<dbReference type="Proteomes" id="UP001179280">
    <property type="component" value="Unassembled WGS sequence"/>
</dbReference>
<reference evidence="2" key="1">
    <citation type="submission" date="2021-01" db="EMBL/GenBank/DDBJ databases">
        <title>Genomic Encyclopedia of Type Strains, Phase IV (KMG-IV): sequencing the most valuable type-strain genomes for metagenomic binning, comparative biology and taxonomic classification.</title>
        <authorList>
            <person name="Goeker M."/>
        </authorList>
    </citation>
    <scope>NUCLEOTIDE SEQUENCE</scope>
    <source>
        <strain evidence="2">DSM 21943</strain>
    </source>
</reference>
<feature type="transmembrane region" description="Helical" evidence="1">
    <location>
        <begin position="7"/>
        <end position="31"/>
    </location>
</feature>
<keyword evidence="1" id="KW-0472">Membrane</keyword>
<evidence type="ECO:0000313" key="2">
    <source>
        <dbReference type="EMBL" id="MBM7836962.1"/>
    </source>
</evidence>
<organism evidence="2 3">
    <name type="scientific">Shouchella xiaoxiensis</name>
    <dbReference type="NCBI Taxonomy" id="766895"/>
    <lineage>
        <taxon>Bacteria</taxon>
        <taxon>Bacillati</taxon>
        <taxon>Bacillota</taxon>
        <taxon>Bacilli</taxon>
        <taxon>Bacillales</taxon>
        <taxon>Bacillaceae</taxon>
        <taxon>Shouchella</taxon>
    </lineage>
</organism>
<keyword evidence="1" id="KW-1133">Transmembrane helix</keyword>
<gene>
    <name evidence="2" type="ORF">JOC54_000193</name>
</gene>
<sequence>MKSQVTIFVSIILLSVIMLVPTAVASSAFVISEEEARSYQYSVEKQQDTYLWTIGFEDKESILVEDQSNTNNLNAFRIAVGEIDINQTSLIISVVYLLFIASLTLFLFLKNKQVLKKSIIFIVIFSGIGLYDTVENVLDLQRALKVANYYYVLLTGEGS</sequence>
<keyword evidence="1" id="KW-0812">Transmembrane</keyword>
<name>A0ABS2SN62_9BACI</name>
<dbReference type="EMBL" id="JAFBCV010000001">
    <property type="protein sequence ID" value="MBM7836962.1"/>
    <property type="molecule type" value="Genomic_DNA"/>
</dbReference>
<comment type="caution">
    <text evidence="2">The sequence shown here is derived from an EMBL/GenBank/DDBJ whole genome shotgun (WGS) entry which is preliminary data.</text>
</comment>
<feature type="transmembrane region" description="Helical" evidence="1">
    <location>
        <begin position="90"/>
        <end position="109"/>
    </location>
</feature>